<keyword evidence="1" id="KW-0472">Membrane</keyword>
<sequence length="832" mass="90186">MKKDLPIFKRLSVNLVMAVFISLMISGCLYNYITLDIEDGSVVKERMFNITGSVSSVKEGTSVQYKQFPSITAPVATDGTFTLAGLLLPPGETTLTVQSFLNGTVNGETSFKITYQPESGVSALYSADDSTPVNLSVDDPQDPAYGANLLIEAGSVQIPADVKLEVGIVSDAEHMPILPQGYQAVGAPITLQPIGQSFSPVALAAIPYNSEEVAALGLEPLVLALGDNGWEVYPHTSLTGSQLEISISQLFYGGFIAAVKKPQDDQTLVLNTTPSGASVYLNGALQPQLSPFVIENVPNGQNEVKLYIPGYNEKFVSFDMATASVELSEQLERVDSSLSPLIELVPEITDGLVVSDNVFKLVGTVADTNGTFENGRLVLNLNGLDSFISVTANGEFDHTISLLPGSNSIELRATDALGNTGTIPALEIINREGQQVQLFSIDSTARAAAQSATQNRSITVVLTWSSNDTDVDMHITDPNGNKAWYGSLSGIPGARLDIDDTDGYGPETFTFLDPIPGTYKADVHYYSDHGNGPTTANLSIQVGSRLIFNDSRTLSHRGWWNAHTFDIDDFSIIEVLPNDGVFTTLNGENQLVVTLNVPEHIDPSTIAFKVTELIENHRVSTTNGVDGTNSKSIELTHEGLDSLTSPASHKLKYQIKALSGGEETDPVEIVQDVKSQIRQEYVDKRDFRPDFARNTPTRDSIITAANFPAGITNFTFDEFSAYSDYGPTYAVIGESVHIAQTIRQAWGYPLRVTSGWRNPRRNDSLGPSSINSFHQTGDAVDLNPSWNSAHWPQGALTYQQAQQALTNLARNTMNANYDILFHANHLHVELDP</sequence>
<dbReference type="InterPro" id="IPR013230">
    <property type="entry name" value="Peptidase_M15A_C"/>
</dbReference>
<feature type="domain" description="Peptidase M15A C-terminal" evidence="2">
    <location>
        <begin position="732"/>
        <end position="787"/>
    </location>
</feature>
<dbReference type="InterPro" id="IPR013229">
    <property type="entry name" value="PEGA"/>
</dbReference>
<proteinExistence type="predicted"/>
<dbReference type="Proteomes" id="UP000186313">
    <property type="component" value="Unassembled WGS sequence"/>
</dbReference>
<keyword evidence="1" id="KW-1133">Transmembrane helix</keyword>
<dbReference type="Gene3D" id="2.60.40.10">
    <property type="entry name" value="Immunoglobulins"/>
    <property type="match status" value="1"/>
</dbReference>
<dbReference type="Gene3D" id="2.60.120.380">
    <property type="match status" value="1"/>
</dbReference>
<dbReference type="EMBL" id="MJMJ01000002">
    <property type="protein sequence ID" value="OLQ92636.1"/>
    <property type="molecule type" value="Genomic_DNA"/>
</dbReference>
<organism evidence="4 5">
    <name type="scientific">Vibrio panuliri</name>
    <dbReference type="NCBI Taxonomy" id="1381081"/>
    <lineage>
        <taxon>Bacteria</taxon>
        <taxon>Pseudomonadati</taxon>
        <taxon>Pseudomonadota</taxon>
        <taxon>Gammaproteobacteria</taxon>
        <taxon>Vibrionales</taxon>
        <taxon>Vibrionaceae</taxon>
        <taxon>Vibrio</taxon>
    </lineage>
</organism>
<dbReference type="PROSITE" id="PS51257">
    <property type="entry name" value="PROKAR_LIPOPROTEIN"/>
    <property type="match status" value="1"/>
</dbReference>
<evidence type="ECO:0000259" key="2">
    <source>
        <dbReference type="Pfam" id="PF08291"/>
    </source>
</evidence>
<accession>A0A1Q9HP35</accession>
<comment type="caution">
    <text evidence="4">The sequence shown here is derived from an EMBL/GenBank/DDBJ whole genome shotgun (WGS) entry which is preliminary data.</text>
</comment>
<dbReference type="AlphaFoldDB" id="A0A1Q9HP35"/>
<dbReference type="STRING" id="1381081.BIY22_15020"/>
<dbReference type="RefSeq" id="WP_075706289.1">
    <property type="nucleotide sequence ID" value="NZ_MJMJ01000002.1"/>
</dbReference>
<evidence type="ECO:0000313" key="5">
    <source>
        <dbReference type="Proteomes" id="UP000186313"/>
    </source>
</evidence>
<dbReference type="InterPro" id="IPR009045">
    <property type="entry name" value="Zn_M74/Hedgehog-like"/>
</dbReference>
<dbReference type="SUPFAM" id="SSF55166">
    <property type="entry name" value="Hedgehog/DD-peptidase"/>
    <property type="match status" value="1"/>
</dbReference>
<evidence type="ECO:0000313" key="4">
    <source>
        <dbReference type="EMBL" id="OLQ92636.1"/>
    </source>
</evidence>
<name>A0A1Q9HP35_9VIBR</name>
<dbReference type="Pfam" id="PF08308">
    <property type="entry name" value="PEGA"/>
    <property type="match status" value="1"/>
</dbReference>
<keyword evidence="1" id="KW-0812">Transmembrane</keyword>
<evidence type="ECO:0000259" key="3">
    <source>
        <dbReference type="Pfam" id="PF08308"/>
    </source>
</evidence>
<dbReference type="InterPro" id="IPR013783">
    <property type="entry name" value="Ig-like_fold"/>
</dbReference>
<evidence type="ECO:0000256" key="1">
    <source>
        <dbReference type="SAM" id="Phobius"/>
    </source>
</evidence>
<feature type="transmembrane region" description="Helical" evidence="1">
    <location>
        <begin position="12"/>
        <end position="33"/>
    </location>
</feature>
<gene>
    <name evidence="4" type="ORF">BIY22_15020</name>
</gene>
<dbReference type="Pfam" id="PF08291">
    <property type="entry name" value="Peptidase_M15_3"/>
    <property type="match status" value="1"/>
</dbReference>
<protein>
    <recommendedName>
        <fullName evidence="6">Peptidase M15A C-terminal domain-containing protein</fullName>
    </recommendedName>
</protein>
<feature type="domain" description="PEGA" evidence="3">
    <location>
        <begin position="267"/>
        <end position="331"/>
    </location>
</feature>
<evidence type="ECO:0008006" key="6">
    <source>
        <dbReference type="Google" id="ProtNLM"/>
    </source>
</evidence>
<dbReference type="Gene3D" id="3.30.1380.10">
    <property type="match status" value="1"/>
</dbReference>
<reference evidence="4 5" key="1">
    <citation type="submission" date="2016-09" db="EMBL/GenBank/DDBJ databases">
        <title>Genomic Taxonomy of the Vibrionaceae.</title>
        <authorList>
            <person name="Gonzalez-Castillo A."/>
            <person name="Gomez-Gil B."/>
            <person name="Enciso-Ibarra K."/>
        </authorList>
    </citation>
    <scope>NUCLEOTIDE SEQUENCE [LARGE SCALE GENOMIC DNA]</scope>
    <source>
        <strain evidence="4 5">CAIM 703</strain>
    </source>
</reference>